<dbReference type="AlphaFoldDB" id="W4QWG5"/>
<evidence type="ECO:0000313" key="2">
    <source>
        <dbReference type="Proteomes" id="UP000018896"/>
    </source>
</evidence>
<gene>
    <name evidence="1" type="ORF">JCM9157_3648</name>
</gene>
<comment type="caution">
    <text evidence="1">The sequence shown here is derived from an EMBL/GenBank/DDBJ whole genome shotgun (WGS) entry which is preliminary data.</text>
</comment>
<organism evidence="1 2">
    <name type="scientific">Halalkalibacter akibai (strain ATCC 43226 / DSM 21942 / CIP 109018 / JCM 9157 / 1139)</name>
    <name type="common">Bacillus akibai</name>
    <dbReference type="NCBI Taxonomy" id="1236973"/>
    <lineage>
        <taxon>Bacteria</taxon>
        <taxon>Bacillati</taxon>
        <taxon>Bacillota</taxon>
        <taxon>Bacilli</taxon>
        <taxon>Bacillales</taxon>
        <taxon>Bacillaceae</taxon>
        <taxon>Halalkalibacter</taxon>
    </lineage>
</organism>
<keyword evidence="2" id="KW-1185">Reference proteome</keyword>
<sequence length="68" mass="8316">MLIKKMYGIHNWFYEKKELIPEEHFDGKDELIERYVILHEYVPDINAYDVPYVAKTIEEAEEELRHSF</sequence>
<dbReference type="Proteomes" id="UP000018896">
    <property type="component" value="Unassembled WGS sequence"/>
</dbReference>
<accession>W4QWG5</accession>
<dbReference type="EMBL" id="BAUV01000035">
    <property type="protein sequence ID" value="GAE36460.1"/>
    <property type="molecule type" value="Genomic_DNA"/>
</dbReference>
<dbReference type="OrthoDB" id="9904579at2"/>
<reference evidence="1 2" key="1">
    <citation type="journal article" date="2014" name="Genome Announc.">
        <title>Draft Genome Sequences of Three Alkaliphilic Bacillus Strains, Bacillus wakoensis JCM 9140T, Bacillus akibai JCM 9157T, and Bacillus hemicellulosilyticus JCM 9152T.</title>
        <authorList>
            <person name="Yuki M."/>
            <person name="Oshima K."/>
            <person name="Suda W."/>
            <person name="Oshida Y."/>
            <person name="Kitamura K."/>
            <person name="Iida T."/>
            <person name="Hattori M."/>
            <person name="Ohkuma M."/>
        </authorList>
    </citation>
    <scope>NUCLEOTIDE SEQUENCE [LARGE SCALE GENOMIC DNA]</scope>
    <source>
        <strain evidence="1 2">JCM 9157</strain>
    </source>
</reference>
<protein>
    <submittedName>
        <fullName evidence="1">Uncharacterized protein</fullName>
    </submittedName>
</protein>
<evidence type="ECO:0000313" key="1">
    <source>
        <dbReference type="EMBL" id="GAE36460.1"/>
    </source>
</evidence>
<dbReference type="RefSeq" id="WP_035666475.1">
    <property type="nucleotide sequence ID" value="NZ_BAUV01000035.1"/>
</dbReference>
<name>W4QWG5_HALA3</name>
<proteinExistence type="predicted"/>